<feature type="compositionally biased region" description="Basic and acidic residues" evidence="1">
    <location>
        <begin position="112"/>
        <end position="121"/>
    </location>
</feature>
<evidence type="ECO:0000313" key="3">
    <source>
        <dbReference type="Proteomes" id="UP000023762"/>
    </source>
</evidence>
<evidence type="ECO:0000256" key="1">
    <source>
        <dbReference type="SAM" id="MobiDB-lite"/>
    </source>
</evidence>
<feature type="region of interest" description="Disordered" evidence="1">
    <location>
        <begin position="106"/>
        <end position="130"/>
    </location>
</feature>
<reference evidence="2 3" key="1">
    <citation type="submission" date="2014-03" db="EMBL/GenBank/DDBJ databases">
        <title>Sequencing and Comparison of Genomes and Transcriptome Profiles of Human Ehrlichiosis Agents.</title>
        <authorList>
            <person name="Lin M."/>
            <person name="Daugherty S.C."/>
            <person name="Nagaraj S."/>
            <person name="Cheng Z."/>
            <person name="Xiong Q."/>
            <person name="Lin F.-Y."/>
            <person name="Sengamalay N."/>
            <person name="Ott S."/>
            <person name="Godinez A."/>
            <person name="Tallon L.J."/>
            <person name="Sadzewicz L."/>
            <person name="Fraser C.M."/>
            <person name="Dunning Hotopp J.C."/>
            <person name="Rikihisa Y."/>
        </authorList>
    </citation>
    <scope>NUCLEOTIDE SEQUENCE [LARGE SCALE GENOMIC DNA]</scope>
    <source>
        <strain evidence="2 3">HF</strain>
    </source>
</reference>
<organism evidence="2 3">
    <name type="scientific">Ehrlichia japonica</name>
    <dbReference type="NCBI Taxonomy" id="391036"/>
    <lineage>
        <taxon>Bacteria</taxon>
        <taxon>Pseudomonadati</taxon>
        <taxon>Pseudomonadota</taxon>
        <taxon>Alphaproteobacteria</taxon>
        <taxon>Rickettsiales</taxon>
        <taxon>Anaplasmataceae</taxon>
        <taxon>Ehrlichia</taxon>
    </lineage>
</organism>
<dbReference type="OrthoDB" id="7163267at2"/>
<dbReference type="KEGG" id="ehh:EHF_0037"/>
<name>X5H2F4_9RICK</name>
<dbReference type="Proteomes" id="UP000023762">
    <property type="component" value="Chromosome"/>
</dbReference>
<gene>
    <name evidence="2" type="ORF">EHF_0037</name>
</gene>
<dbReference type="RefSeq" id="WP_044193909.1">
    <property type="nucleotide sequence ID" value="NZ_CP007474.1"/>
</dbReference>
<evidence type="ECO:0000313" key="2">
    <source>
        <dbReference type="EMBL" id="AHX04275.1"/>
    </source>
</evidence>
<dbReference type="HOGENOM" id="CLU_127010_0_0_5"/>
<dbReference type="AlphaFoldDB" id="X5H2F4"/>
<dbReference type="EMBL" id="CP007474">
    <property type="protein sequence ID" value="AHX04275.1"/>
    <property type="molecule type" value="Genomic_DNA"/>
</dbReference>
<proteinExistence type="predicted"/>
<keyword evidence="3" id="KW-1185">Reference proteome</keyword>
<sequence>MDIFGNEFDVHINANGTEYAGQVIVDNEGSFDAGLKLQAGVGTFGHFSGDILRNDDDLENHYVAHYLFEQCVIHPELPVLHSFTGEAVLHFEGNNITFGDENITVSLHSSKKPGENEKPADNDEVTQNQQ</sequence>
<accession>X5H2F4</accession>
<protein>
    <submittedName>
        <fullName evidence="2">Uncharacterized protein</fullName>
    </submittedName>
</protein>